<feature type="coiled-coil region" evidence="1">
    <location>
        <begin position="563"/>
        <end position="670"/>
    </location>
</feature>
<name>A0A0A1TXM2_ENTIV</name>
<proteinExistence type="predicted"/>
<sequence length="917" mass="108003">METYRLIVGMLLVVFVTAGTTSLTDMRLHLDKKYERLQEIEERSIDANIKSAKLSLSQGESSLKKLTEKQKSLNALVQNATNALIAIDQNITSNAAAISTLEVKLEAAKKEKSPETKTIAQDIERTKRVWNDAKLRHKEVETTISGLHQRLQRISFKMSQRMNFEKDMTNAIKIFEGQKTELVDRLKEERNDEERHRTIYLTALETNKKLNAEAKKIENALGEMTGSARSQAHQRLIAIKSMRENDRKIIRLQKRYISIIEEKGKSIKAAVKRMMKEGNDHKETIKSANRKIEELKKSIEEWKKMKNEKRVNELKNSIEEVKYTISVENDRFEKVVDEFVTGNLYARIHAVHREIKELRTEKKIVKMFLKGMKGKRCAVDQKAIQSIRKAMVKEQKKLEERVKNAKSRIEAIQMRITTLKRQKREMRETLRKVSLRRLNELRKATKLEKKNVGEIKKELKNLFNQNKEGKVQAEVERMKGKLVRATTRYHNLREIRDEADRDVKQLRVEEINEKKVKLSTLKHLIRELNFRRKQTNRKEQKNLALMALEHNDCFKRRKLWKQVRAAQEERKEVSERLDRVSKKYIKLARKIRNDEKKVVEELKQRNQALVAKKEALERGIAKIKENLKKENNEKKYRDSLEQITFITDEMKEVDEELVSVRNEMRRSKASLILEKYVKKFEEKKYATTQVKELIRKLRRHVSKATNKIIQLESIYEQTVYDKRDEIKLKLDALKSVKAEKEKKLREAEKRYEKVSGLEAKEAQKVVGYLKAMIDESETVQKEFSKLANKRTTEYKTHYERLAQMCMKDAVEMKRRLGKYTEKVERFQKKMIAFESEKTPCKVCVELGRRAKESLAMTLDNNMLLKNVQERCKFFPENERPTCYSTAFKVAKYAANLFDPEELKVKQMCVVLKKCSAV</sequence>
<dbReference type="OrthoDB" id="29884at2759"/>
<feature type="coiled-coil region" evidence="1">
    <location>
        <begin position="172"/>
        <end position="227"/>
    </location>
</feature>
<feature type="coiled-coil region" evidence="1">
    <location>
        <begin position="694"/>
        <end position="757"/>
    </location>
</feature>
<protein>
    <submittedName>
        <fullName evidence="2">Uncharacterized protein</fullName>
    </submittedName>
</protein>
<evidence type="ECO:0000313" key="3">
    <source>
        <dbReference type="Proteomes" id="UP000014680"/>
    </source>
</evidence>
<dbReference type="VEuPathDB" id="AmoebaDB:EIN_327940"/>
<feature type="coiled-coil region" evidence="1">
    <location>
        <begin position="23"/>
        <end position="83"/>
    </location>
</feature>
<dbReference type="AlphaFoldDB" id="A0A0A1TXM2"/>
<dbReference type="GeneID" id="14885136"/>
<accession>A0A0A1TXM2</accession>
<feature type="coiled-coil region" evidence="1">
    <location>
        <begin position="278"/>
        <end position="312"/>
    </location>
</feature>
<feature type="coiled-coil region" evidence="1">
    <location>
        <begin position="388"/>
        <end position="436"/>
    </location>
</feature>
<dbReference type="KEGG" id="eiv:EIN_327940"/>
<keyword evidence="1" id="KW-0175">Coiled coil</keyword>
<dbReference type="EMBL" id="KB207015">
    <property type="protein sequence ID" value="ELP86137.1"/>
    <property type="molecule type" value="Genomic_DNA"/>
</dbReference>
<gene>
    <name evidence="2" type="ORF">EIN_327940</name>
</gene>
<dbReference type="OMA" id="QARHETI"/>
<dbReference type="RefSeq" id="XP_004185483.1">
    <property type="nucleotide sequence ID" value="XM_004185435.1"/>
</dbReference>
<keyword evidence="3" id="KW-1185">Reference proteome</keyword>
<reference evidence="2 3" key="1">
    <citation type="submission" date="2012-10" db="EMBL/GenBank/DDBJ databases">
        <authorList>
            <person name="Zafar N."/>
            <person name="Inman J."/>
            <person name="Hall N."/>
            <person name="Lorenzi H."/>
            <person name="Caler E."/>
        </authorList>
    </citation>
    <scope>NUCLEOTIDE SEQUENCE [LARGE SCALE GENOMIC DNA]</scope>
    <source>
        <strain evidence="2 3">IP1</strain>
    </source>
</reference>
<evidence type="ECO:0000256" key="1">
    <source>
        <dbReference type="SAM" id="Coils"/>
    </source>
</evidence>
<organism evidence="2 3">
    <name type="scientific">Entamoeba invadens IP1</name>
    <dbReference type="NCBI Taxonomy" id="370355"/>
    <lineage>
        <taxon>Eukaryota</taxon>
        <taxon>Amoebozoa</taxon>
        <taxon>Evosea</taxon>
        <taxon>Archamoebae</taxon>
        <taxon>Mastigamoebida</taxon>
        <taxon>Entamoebidae</taxon>
        <taxon>Entamoeba</taxon>
    </lineage>
</organism>
<evidence type="ECO:0000313" key="2">
    <source>
        <dbReference type="EMBL" id="ELP86137.1"/>
    </source>
</evidence>
<dbReference type="Proteomes" id="UP000014680">
    <property type="component" value="Unassembled WGS sequence"/>
</dbReference>